<evidence type="ECO:0000313" key="2">
    <source>
        <dbReference type="EMBL" id="KAL2275636.1"/>
    </source>
</evidence>
<proteinExistence type="predicted"/>
<feature type="compositionally biased region" description="Low complexity" evidence="1">
    <location>
        <begin position="66"/>
        <end position="89"/>
    </location>
</feature>
<organism evidence="2 3">
    <name type="scientific">Diaporthe vaccinii</name>
    <dbReference type="NCBI Taxonomy" id="105482"/>
    <lineage>
        <taxon>Eukaryota</taxon>
        <taxon>Fungi</taxon>
        <taxon>Dikarya</taxon>
        <taxon>Ascomycota</taxon>
        <taxon>Pezizomycotina</taxon>
        <taxon>Sordariomycetes</taxon>
        <taxon>Sordariomycetidae</taxon>
        <taxon>Diaporthales</taxon>
        <taxon>Diaporthaceae</taxon>
        <taxon>Diaporthe</taxon>
        <taxon>Diaporthe eres species complex</taxon>
    </lineage>
</organism>
<sequence>MGGFKYVPGGCSKPFHNRFLLDLPAIYPPDYLSVLQSHSKCASELRRRGRRITTTGRKWYQRRDTTTTTAITTPQEQATTATPRDTPTTATAHGLATTAIIAAPWCTRSGHPGVMYETRINDSQLDAKAPPLPLDA</sequence>
<gene>
    <name evidence="2" type="ORF">FJTKL_01698</name>
</gene>
<comment type="caution">
    <text evidence="2">The sequence shown here is derived from an EMBL/GenBank/DDBJ whole genome shotgun (WGS) entry which is preliminary data.</text>
</comment>
<evidence type="ECO:0000313" key="3">
    <source>
        <dbReference type="Proteomes" id="UP001600888"/>
    </source>
</evidence>
<name>A0ABR4DZM5_9PEZI</name>
<reference evidence="2 3" key="1">
    <citation type="submission" date="2024-03" db="EMBL/GenBank/DDBJ databases">
        <title>A high-quality draft genome sequence of Diaporthe vaccinii, a causative agent of upright dieback and viscid rot disease in cranberry plants.</title>
        <authorList>
            <person name="Sarrasin M."/>
            <person name="Lang B.F."/>
            <person name="Burger G."/>
        </authorList>
    </citation>
    <scope>NUCLEOTIDE SEQUENCE [LARGE SCALE GENOMIC DNA]</scope>
    <source>
        <strain evidence="2 3">IS7</strain>
    </source>
</reference>
<feature type="region of interest" description="Disordered" evidence="1">
    <location>
        <begin position="62"/>
        <end position="89"/>
    </location>
</feature>
<dbReference type="Proteomes" id="UP001600888">
    <property type="component" value="Unassembled WGS sequence"/>
</dbReference>
<accession>A0ABR4DZM5</accession>
<dbReference type="EMBL" id="JBAWTH010000129">
    <property type="protein sequence ID" value="KAL2275636.1"/>
    <property type="molecule type" value="Genomic_DNA"/>
</dbReference>
<protein>
    <submittedName>
        <fullName evidence="2">Uncharacterized protein</fullName>
    </submittedName>
</protein>
<evidence type="ECO:0000256" key="1">
    <source>
        <dbReference type="SAM" id="MobiDB-lite"/>
    </source>
</evidence>
<keyword evidence="3" id="KW-1185">Reference proteome</keyword>